<dbReference type="EMBL" id="CSAJ01000007">
    <property type="protein sequence ID" value="COV39701.1"/>
    <property type="molecule type" value="Genomic_DNA"/>
</dbReference>
<evidence type="ECO:0000313" key="2">
    <source>
        <dbReference type="Proteomes" id="UP000044938"/>
    </source>
</evidence>
<dbReference type="Proteomes" id="UP000044938">
    <property type="component" value="Unassembled WGS sequence"/>
</dbReference>
<dbReference type="AlphaFoldDB" id="A0A655I218"/>
<organism evidence="1 2">
    <name type="scientific">Mycobacterium tuberculosis</name>
    <dbReference type="NCBI Taxonomy" id="1773"/>
    <lineage>
        <taxon>Bacteria</taxon>
        <taxon>Bacillati</taxon>
        <taxon>Actinomycetota</taxon>
        <taxon>Actinomycetes</taxon>
        <taxon>Mycobacteriales</taxon>
        <taxon>Mycobacteriaceae</taxon>
        <taxon>Mycobacterium</taxon>
        <taxon>Mycobacterium tuberculosis complex</taxon>
    </lineage>
</organism>
<protein>
    <submittedName>
        <fullName evidence="1">Uncharacterized protein</fullName>
    </submittedName>
</protein>
<name>A0A655I218_MYCTX</name>
<reference evidence="1 2" key="1">
    <citation type="submission" date="2015-03" db="EMBL/GenBank/DDBJ databases">
        <authorList>
            <consortium name="Pathogen Informatics"/>
        </authorList>
    </citation>
    <scope>NUCLEOTIDE SEQUENCE [LARGE SCALE GENOMIC DNA]</scope>
    <source>
        <strain evidence="1 2">M09401471</strain>
    </source>
</reference>
<sequence length="50" mass="4996">MIDRSACSTVKSLPLVPITAAISNSKSCHALPGAVGASSYGPKTVDGHAK</sequence>
<accession>A0A655I218</accession>
<proteinExistence type="predicted"/>
<evidence type="ECO:0000313" key="1">
    <source>
        <dbReference type="EMBL" id="COV39701.1"/>
    </source>
</evidence>
<gene>
    <name evidence="1" type="ORF">ERS007720_00121</name>
</gene>